<dbReference type="GO" id="GO:0004015">
    <property type="term" value="F:adenosylmethionine-8-amino-7-oxononanoate transaminase activity"/>
    <property type="evidence" value="ECO:0007669"/>
    <property type="project" value="UniProtKB-EC"/>
</dbReference>
<dbReference type="NCBIfam" id="NF005940">
    <property type="entry name" value="PRK07986.1"/>
    <property type="match status" value="1"/>
</dbReference>
<protein>
    <recommendedName>
        <fullName evidence="9">Adenosylmethionine-8-amino-7-oxononanoate aminotransferase</fullName>
        <ecNumber evidence="9">2.6.1.62</ecNumber>
    </recommendedName>
    <alternativeName>
        <fullName evidence="9">7,8-diamino-pelargonic acid aminotransferase</fullName>
        <shortName evidence="9">DAPA AT</shortName>
        <shortName evidence="9">DAPA aminotransferase</shortName>
    </alternativeName>
    <alternativeName>
        <fullName evidence="9">7,8-diaminononanoate synthase</fullName>
        <shortName evidence="9">DANS</shortName>
    </alternativeName>
    <alternativeName>
        <fullName evidence="9">Diaminopelargonic acid synthase</fullName>
    </alternativeName>
</protein>
<gene>
    <name evidence="9 10" type="primary">bioA</name>
    <name evidence="10" type="ORF">HHX48_05015</name>
</gene>
<evidence type="ECO:0000256" key="3">
    <source>
        <dbReference type="ARBA" id="ARBA00022576"/>
    </source>
</evidence>
<keyword evidence="9" id="KW-0963">Cytoplasm</keyword>
<keyword evidence="7 9" id="KW-0663">Pyridoxal phosphate</keyword>
<dbReference type="SUPFAM" id="SSF53383">
    <property type="entry name" value="PLP-dependent transferases"/>
    <property type="match status" value="1"/>
</dbReference>
<keyword evidence="5 9" id="KW-0949">S-adenosyl-L-methionine</keyword>
<dbReference type="InterPro" id="IPR005815">
    <property type="entry name" value="BioA"/>
</dbReference>
<name>A0ABR8LFQ9_9ALTE</name>
<feature type="modified residue" description="N6-(pyridoxal phosphate)lysine" evidence="9">
    <location>
        <position position="293"/>
    </location>
</feature>
<proteinExistence type="inferred from homology"/>
<comment type="function">
    <text evidence="9">Catalyzes the transfer of the alpha-amino group from S-adenosyl-L-methionine (SAM) to 7-keto-8-aminopelargonic acid (KAPA) to form 7,8-diaminopelargonic acid (DAPA). It is the only aminotransferase known to utilize SAM as an amino donor.</text>
</comment>
<feature type="binding site" evidence="9">
    <location>
        <begin position="130"/>
        <end position="131"/>
    </location>
    <ligand>
        <name>pyridoxal 5'-phosphate</name>
        <dbReference type="ChEBI" id="CHEBI:597326"/>
    </ligand>
</feature>
<dbReference type="InterPro" id="IPR015421">
    <property type="entry name" value="PyrdxlP-dep_Trfase_major"/>
</dbReference>
<dbReference type="InterPro" id="IPR015424">
    <property type="entry name" value="PyrdxlP-dep_Trfase"/>
</dbReference>
<evidence type="ECO:0000256" key="6">
    <source>
        <dbReference type="ARBA" id="ARBA00022756"/>
    </source>
</evidence>
<dbReference type="PROSITE" id="PS00600">
    <property type="entry name" value="AA_TRANSFER_CLASS_3"/>
    <property type="match status" value="1"/>
</dbReference>
<keyword evidence="6 9" id="KW-0093">Biotin biosynthesis</keyword>
<keyword evidence="3 9" id="KW-0032">Aminotransferase</keyword>
<accession>A0ABR8LFQ9</accession>
<dbReference type="HAMAP" id="MF_00834">
    <property type="entry name" value="BioA"/>
    <property type="match status" value="1"/>
</dbReference>
<dbReference type="Gene3D" id="3.40.640.10">
    <property type="entry name" value="Type I PLP-dependent aspartate aminotransferase-like (Major domain)"/>
    <property type="match status" value="1"/>
</dbReference>
<feature type="binding site" evidence="9">
    <location>
        <position position="70"/>
    </location>
    <ligand>
        <name>substrate</name>
    </ligand>
</feature>
<dbReference type="EMBL" id="JABBXD010000002">
    <property type="protein sequence ID" value="MBD3585093.1"/>
    <property type="molecule type" value="Genomic_DNA"/>
</dbReference>
<evidence type="ECO:0000256" key="1">
    <source>
        <dbReference type="ARBA" id="ARBA00001933"/>
    </source>
</evidence>
<evidence type="ECO:0000256" key="9">
    <source>
        <dbReference type="HAMAP-Rule" id="MF_00834"/>
    </source>
</evidence>
<dbReference type="PANTHER" id="PTHR42684">
    <property type="entry name" value="ADENOSYLMETHIONINE-8-AMINO-7-OXONONANOATE AMINOTRANSFERASE"/>
    <property type="match status" value="1"/>
</dbReference>
<feature type="binding site" evidence="9">
    <location>
        <position position="410"/>
    </location>
    <ligand>
        <name>substrate</name>
    </ligand>
</feature>
<evidence type="ECO:0000256" key="2">
    <source>
        <dbReference type="ARBA" id="ARBA00005063"/>
    </source>
</evidence>
<reference evidence="10 11" key="1">
    <citation type="submission" date="2020-04" db="EMBL/GenBank/DDBJ databases">
        <title>Salinimonas sp. HHU 13199.</title>
        <authorList>
            <person name="Cui X."/>
            <person name="Zhang D."/>
        </authorList>
    </citation>
    <scope>NUCLEOTIDE SEQUENCE [LARGE SCALE GENOMIC DNA]</scope>
    <source>
        <strain evidence="10 11">HHU 13199</strain>
    </source>
</reference>
<comment type="catalytic activity">
    <reaction evidence="8 9">
        <text>(8S)-8-amino-7-oxononanoate + S-adenosyl-L-methionine = S-adenosyl-4-methylsulfanyl-2-oxobutanoate + (7R,8S)-7,8-diammoniononanoate</text>
        <dbReference type="Rhea" id="RHEA:16861"/>
        <dbReference type="ChEBI" id="CHEBI:16490"/>
        <dbReference type="ChEBI" id="CHEBI:59789"/>
        <dbReference type="ChEBI" id="CHEBI:149468"/>
        <dbReference type="ChEBI" id="CHEBI:149469"/>
        <dbReference type="EC" id="2.6.1.62"/>
    </reaction>
</comment>
<evidence type="ECO:0000313" key="10">
    <source>
        <dbReference type="EMBL" id="MBD3585093.1"/>
    </source>
</evidence>
<evidence type="ECO:0000256" key="7">
    <source>
        <dbReference type="ARBA" id="ARBA00022898"/>
    </source>
</evidence>
<feature type="binding site" evidence="9">
    <location>
        <position position="163"/>
    </location>
    <ligand>
        <name>substrate</name>
    </ligand>
</feature>
<dbReference type="CDD" id="cd00610">
    <property type="entry name" value="OAT_like"/>
    <property type="match status" value="1"/>
</dbReference>
<comment type="pathway">
    <text evidence="2 9">Cofactor biosynthesis; biotin biosynthesis; 7,8-diaminononanoate from 8-amino-7-oxononanoate (SAM route): step 1/1.</text>
</comment>
<dbReference type="InterPro" id="IPR049704">
    <property type="entry name" value="Aminotrans_3_PPA_site"/>
</dbReference>
<evidence type="ECO:0000256" key="5">
    <source>
        <dbReference type="ARBA" id="ARBA00022691"/>
    </source>
</evidence>
<dbReference type="PANTHER" id="PTHR42684:SF17">
    <property type="entry name" value="ADENOSYLMETHIONINE-8-AMINO-7-OXONONANOATE AMINOTRANSFERASE"/>
    <property type="match status" value="1"/>
</dbReference>
<dbReference type="InterPro" id="IPR005814">
    <property type="entry name" value="Aminotrans_3"/>
</dbReference>
<keyword evidence="4 9" id="KW-0808">Transferase</keyword>
<comment type="subcellular location">
    <subcellularLocation>
        <location evidence="9">Cytoplasm</location>
    </subcellularLocation>
</comment>
<evidence type="ECO:0000313" key="11">
    <source>
        <dbReference type="Proteomes" id="UP000624419"/>
    </source>
</evidence>
<dbReference type="Proteomes" id="UP000624419">
    <property type="component" value="Unassembled WGS sequence"/>
</dbReference>
<comment type="similarity">
    <text evidence="9">Belongs to the class-III pyridoxal-phosphate-dependent aminotransferase family. BioA subfamily.</text>
</comment>
<dbReference type="NCBIfam" id="TIGR00508">
    <property type="entry name" value="bioA"/>
    <property type="match status" value="1"/>
</dbReference>
<dbReference type="Pfam" id="PF00202">
    <property type="entry name" value="Aminotran_3"/>
    <property type="match status" value="1"/>
</dbReference>
<dbReference type="InterPro" id="IPR015422">
    <property type="entry name" value="PyrdxlP-dep_Trfase_small"/>
</dbReference>
<comment type="caution">
    <text evidence="10">The sequence shown here is derived from an EMBL/GenBank/DDBJ whole genome shotgun (WGS) entry which is preliminary data.</text>
</comment>
<feature type="binding site" evidence="9">
    <location>
        <begin position="327"/>
        <end position="328"/>
    </location>
    <ligand>
        <name>pyridoxal 5'-phosphate</name>
        <dbReference type="ChEBI" id="CHEBI:597326"/>
    </ligand>
</feature>
<sequence length="443" mass="48480">MRSNRVVNSDQFQTFTSGYILNNIEFDKRHIWHPYTSAVNPLPCYEVAGASGATIHLATGETLIDGMSSWWAAIHGYNHPALNAAAHAQVDKFSHVMFGGLTHEPAVNVCRQLLDMAPAGMARVFLADSGSVSVEVALKMALQYWACQGRAGKHKVITPRNGYHGDTFAAMSVCDPVNGMHSLFSNVLTPQHFAPAPQTRYDQTFSEDDILPLEELFDAHHNELAALIIEPIVQGAGGMRIYHPEYLKRARQLCDQYNVLLICDEIATGFGRTGKLFGCEHANISPDIMCVGKALTGGYMTLAATLCTEDVALGVCQGEPGVFMHGPTYMGNPLACSVASASLALISENHWQKQVADIEAQLKQTLPDCLSLAAVRDVRILGAIGVVETHHPVDVARLQRHFVKAGVWIRPFNKLVYIMPPYIISGDELKQLTDAIYMALSQH</sequence>
<evidence type="ECO:0000256" key="8">
    <source>
        <dbReference type="ARBA" id="ARBA00048449"/>
    </source>
</evidence>
<comment type="subunit">
    <text evidence="9">Homodimer.</text>
</comment>
<keyword evidence="11" id="KW-1185">Reference proteome</keyword>
<dbReference type="EC" id="2.6.1.62" evidence="9"/>
<feature type="binding site" evidence="9">
    <location>
        <position position="326"/>
    </location>
    <ligand>
        <name>substrate</name>
    </ligand>
</feature>
<feature type="site" description="Participates in the substrate recognition with KAPA and in a stacking interaction with the adenine ring of SAM" evidence="9">
    <location>
        <position position="35"/>
    </location>
</feature>
<feature type="binding site" evidence="9">
    <location>
        <position position="264"/>
    </location>
    <ligand>
        <name>pyridoxal 5'-phosphate</name>
        <dbReference type="ChEBI" id="CHEBI:597326"/>
    </ligand>
</feature>
<feature type="binding site" evidence="9">
    <location>
        <position position="293"/>
    </location>
    <ligand>
        <name>substrate</name>
    </ligand>
</feature>
<dbReference type="Gene3D" id="3.90.1150.10">
    <property type="entry name" value="Aspartate Aminotransferase, domain 1"/>
    <property type="match status" value="1"/>
</dbReference>
<dbReference type="NCBIfam" id="NF004624">
    <property type="entry name" value="PRK05964.1"/>
    <property type="match status" value="1"/>
</dbReference>
<organism evidence="10 11">
    <name type="scientific">Salinimonas profundi</name>
    <dbReference type="NCBI Taxonomy" id="2729140"/>
    <lineage>
        <taxon>Bacteria</taxon>
        <taxon>Pseudomonadati</taxon>
        <taxon>Pseudomonadota</taxon>
        <taxon>Gammaproteobacteria</taxon>
        <taxon>Alteromonadales</taxon>
        <taxon>Alteromonadaceae</taxon>
        <taxon>Alteromonas/Salinimonas group</taxon>
        <taxon>Salinimonas</taxon>
    </lineage>
</organism>
<evidence type="ECO:0000256" key="4">
    <source>
        <dbReference type="ARBA" id="ARBA00022679"/>
    </source>
</evidence>
<comment type="cofactor">
    <cofactor evidence="1 9">
        <name>pyridoxal 5'-phosphate</name>
        <dbReference type="ChEBI" id="CHEBI:597326"/>
    </cofactor>
</comment>